<evidence type="ECO:0000256" key="1">
    <source>
        <dbReference type="SAM" id="MobiDB-lite"/>
    </source>
</evidence>
<dbReference type="Proteomes" id="UP001301769">
    <property type="component" value="Unassembled WGS sequence"/>
</dbReference>
<proteinExistence type="predicted"/>
<accession>A0AAN6YAF2</accession>
<evidence type="ECO:0000313" key="2">
    <source>
        <dbReference type="EMBL" id="KAK4215141.1"/>
    </source>
</evidence>
<keyword evidence="3" id="KW-1185">Reference proteome</keyword>
<feature type="compositionally biased region" description="Low complexity" evidence="1">
    <location>
        <begin position="475"/>
        <end position="499"/>
    </location>
</feature>
<reference evidence="2" key="1">
    <citation type="journal article" date="2023" name="Mol. Phylogenet. Evol.">
        <title>Genome-scale phylogeny and comparative genomics of the fungal order Sordariales.</title>
        <authorList>
            <person name="Hensen N."/>
            <person name="Bonometti L."/>
            <person name="Westerberg I."/>
            <person name="Brannstrom I.O."/>
            <person name="Guillou S."/>
            <person name="Cros-Aarteil S."/>
            <person name="Calhoun S."/>
            <person name="Haridas S."/>
            <person name="Kuo A."/>
            <person name="Mondo S."/>
            <person name="Pangilinan J."/>
            <person name="Riley R."/>
            <person name="LaButti K."/>
            <person name="Andreopoulos B."/>
            <person name="Lipzen A."/>
            <person name="Chen C."/>
            <person name="Yan M."/>
            <person name="Daum C."/>
            <person name="Ng V."/>
            <person name="Clum A."/>
            <person name="Steindorff A."/>
            <person name="Ohm R.A."/>
            <person name="Martin F."/>
            <person name="Silar P."/>
            <person name="Natvig D.O."/>
            <person name="Lalanne C."/>
            <person name="Gautier V."/>
            <person name="Ament-Velasquez S.L."/>
            <person name="Kruys A."/>
            <person name="Hutchinson M.I."/>
            <person name="Powell A.J."/>
            <person name="Barry K."/>
            <person name="Miller A.N."/>
            <person name="Grigoriev I.V."/>
            <person name="Debuchy R."/>
            <person name="Gladieux P."/>
            <person name="Hiltunen Thoren M."/>
            <person name="Johannesson H."/>
        </authorList>
    </citation>
    <scope>NUCLEOTIDE SEQUENCE</scope>
    <source>
        <strain evidence="2">PSN293</strain>
    </source>
</reference>
<organism evidence="2 3">
    <name type="scientific">Rhypophila decipiens</name>
    <dbReference type="NCBI Taxonomy" id="261697"/>
    <lineage>
        <taxon>Eukaryota</taxon>
        <taxon>Fungi</taxon>
        <taxon>Dikarya</taxon>
        <taxon>Ascomycota</taxon>
        <taxon>Pezizomycotina</taxon>
        <taxon>Sordariomycetes</taxon>
        <taxon>Sordariomycetidae</taxon>
        <taxon>Sordariales</taxon>
        <taxon>Naviculisporaceae</taxon>
        <taxon>Rhypophila</taxon>
    </lineage>
</organism>
<evidence type="ECO:0000313" key="3">
    <source>
        <dbReference type="Proteomes" id="UP001301769"/>
    </source>
</evidence>
<dbReference type="EMBL" id="MU858083">
    <property type="protein sequence ID" value="KAK4215141.1"/>
    <property type="molecule type" value="Genomic_DNA"/>
</dbReference>
<dbReference type="AlphaFoldDB" id="A0AAN6YAF2"/>
<comment type="caution">
    <text evidence="2">The sequence shown here is derived from an EMBL/GenBank/DDBJ whole genome shotgun (WGS) entry which is preliminary data.</text>
</comment>
<reference evidence="2" key="2">
    <citation type="submission" date="2023-05" db="EMBL/GenBank/DDBJ databases">
        <authorList>
            <consortium name="Lawrence Berkeley National Laboratory"/>
            <person name="Steindorff A."/>
            <person name="Hensen N."/>
            <person name="Bonometti L."/>
            <person name="Westerberg I."/>
            <person name="Brannstrom I.O."/>
            <person name="Guillou S."/>
            <person name="Cros-Aarteil S."/>
            <person name="Calhoun S."/>
            <person name="Haridas S."/>
            <person name="Kuo A."/>
            <person name="Mondo S."/>
            <person name="Pangilinan J."/>
            <person name="Riley R."/>
            <person name="Labutti K."/>
            <person name="Andreopoulos B."/>
            <person name="Lipzen A."/>
            <person name="Chen C."/>
            <person name="Yanf M."/>
            <person name="Daum C."/>
            <person name="Ng V."/>
            <person name="Clum A."/>
            <person name="Ohm R."/>
            <person name="Martin F."/>
            <person name="Silar P."/>
            <person name="Natvig D."/>
            <person name="Lalanne C."/>
            <person name="Gautier V."/>
            <person name="Ament-Velasquez S.L."/>
            <person name="Kruys A."/>
            <person name="Hutchinson M.I."/>
            <person name="Powell A.J."/>
            <person name="Barry K."/>
            <person name="Miller A.N."/>
            <person name="Grigoriev I.V."/>
            <person name="Debuchy R."/>
            <person name="Gladieux P."/>
            <person name="Thoren M.H."/>
            <person name="Johannesson H."/>
        </authorList>
    </citation>
    <scope>NUCLEOTIDE SEQUENCE</scope>
    <source>
        <strain evidence="2">PSN293</strain>
    </source>
</reference>
<sequence>MAALGGSKHLDLEPRCGACADVIFEHERVVALYGNAGPDAHGYISHTKPFPYPLAHYTEAKVENKQLCTRPGCELYRLPGFQRRIPEAVTVHYACFSIYMHEAVPTLGRDAAEQRLFTTGLYRNPWPRAHPLSLTDAYYMSRSALSKTASISGLPQLGAYPAELLEMIRQSSNHSIFWRTISAIAFAERACATSPNPLLVVPIYEIDSWERGGMLERWTPPDHLPTADSELDNLSLEATSSLSPRRAVVRLTIDAEGIQKIELLRDRPPYIRERTASIAYMVEELATLKGVEAYFQDGLVQLYCKSGYPSLRIWDTPAPPSLSQCTIFADKKRPWRHFRTVEFDSITGLTFFYWKGALLGIHPHRVNDPCAGTSFDRLSKRQPAAWIHYPISPSDKILIFGTRPVEVGVNILIRSRLSGDVVIGSWGRGTAADTWRRKEPTTLIYGDPPFSCPIAYIGTYCRYLPNKQQLFNPNPDSDSLLSSSSSSSLVVSPSSSLPVTPTETGVGSDPRARHKVDRPFTSFTKHVPRLPIQQGTLLYFSVASLRDVVSVQIFYAPLVPRTAPNTTHPHNLEVGYLSENSTTEGIILHYANGGSRALGQVKLHVDNFVEVKNPTHALLEPHGFKKRKRAWIVFVSDPERNEAEPGEGVSRGPVRNITYWPMKWGGALRFWFNETEQHIGFRYDD</sequence>
<feature type="region of interest" description="Disordered" evidence="1">
    <location>
        <begin position="474"/>
        <end position="514"/>
    </location>
</feature>
<protein>
    <submittedName>
        <fullName evidence="2">Uncharacterized protein</fullName>
    </submittedName>
</protein>
<name>A0AAN6YAF2_9PEZI</name>
<gene>
    <name evidence="2" type="ORF">QBC37DRAFT_130196</name>
</gene>